<protein>
    <recommendedName>
        <fullName evidence="5">Ribosome assembly factor mrt4</fullName>
    </recommendedName>
</protein>
<dbReference type="Pfam" id="PF17777">
    <property type="entry name" value="RL10P_insert"/>
    <property type="match status" value="1"/>
</dbReference>
<keyword evidence="3 5" id="KW-0963">Cytoplasm</keyword>
<comment type="subcellular location">
    <subcellularLocation>
        <location evidence="5">Cytoplasm</location>
    </subcellularLocation>
    <subcellularLocation>
        <location evidence="5">Nucleus</location>
        <location evidence="5">Nucleolus</location>
    </subcellularLocation>
</comment>
<dbReference type="GO" id="GO:0006364">
    <property type="term" value="P:rRNA processing"/>
    <property type="evidence" value="ECO:0007669"/>
    <property type="project" value="TreeGrafter"/>
</dbReference>
<evidence type="ECO:0000313" key="8">
    <source>
        <dbReference type="Ensembl" id="ENSNLEP00000026574.1"/>
    </source>
</evidence>
<reference evidence="8" key="2">
    <citation type="submission" date="2025-08" db="UniProtKB">
        <authorList>
            <consortium name="Ensembl"/>
        </authorList>
    </citation>
    <scope>IDENTIFICATION</scope>
</reference>
<dbReference type="Pfam" id="PF00466">
    <property type="entry name" value="Ribosomal_L10"/>
    <property type="match status" value="1"/>
</dbReference>
<dbReference type="GO" id="GO:0003723">
    <property type="term" value="F:RNA binding"/>
    <property type="evidence" value="ECO:0007669"/>
    <property type="project" value="TreeGrafter"/>
</dbReference>
<gene>
    <name evidence="8" type="primary">LOC100602286</name>
</gene>
<comment type="subunit">
    <text evidence="5">Associates with the pre-60S ribosomal particle.</text>
</comment>
<dbReference type="Gene3D" id="3.30.70.1730">
    <property type="match status" value="1"/>
</dbReference>
<dbReference type="GO" id="GO:0030687">
    <property type="term" value="C:preribosome, large subunit precursor"/>
    <property type="evidence" value="ECO:0007669"/>
    <property type="project" value="TreeGrafter"/>
</dbReference>
<dbReference type="PANTHER" id="PTHR45841:SF1">
    <property type="entry name" value="MRNA TURNOVER PROTEIN 4 HOMOLOG"/>
    <property type="match status" value="1"/>
</dbReference>
<evidence type="ECO:0000256" key="4">
    <source>
        <dbReference type="ARBA" id="ARBA00023242"/>
    </source>
</evidence>
<comment type="function">
    <text evidence="1 5">Component of the ribosome assembly machinery. Nuclear paralog of the ribosomal protein P0, it binds pre-60S subunits at an early stage of assembly in the nucleolus, and is replaced by P0 in cytoplasmic pre-60S subunits and mature 80S ribosomes.</text>
</comment>
<dbReference type="InterPro" id="IPR043141">
    <property type="entry name" value="Ribosomal_uL10-like_sf"/>
</dbReference>
<dbReference type="GO" id="GO:0005737">
    <property type="term" value="C:cytoplasm"/>
    <property type="evidence" value="ECO:0007669"/>
    <property type="project" value="UniProtKB-SubCell"/>
</dbReference>
<feature type="domain" description="Large ribosomal subunit protein uL10-like insertion" evidence="7">
    <location>
        <begin position="113"/>
        <end position="180"/>
    </location>
</feature>
<comment type="similarity">
    <text evidence="2 5">Belongs to the universal ribosomal protein uL10 family.</text>
</comment>
<reference evidence="8 9" key="1">
    <citation type="submission" date="2012-10" db="EMBL/GenBank/DDBJ databases">
        <authorList>
            <consortium name="Gibbon Genome Sequencing Consortium"/>
        </authorList>
    </citation>
    <scope>NUCLEOTIDE SEQUENCE [LARGE SCALE GENOMIC DNA]</scope>
</reference>
<dbReference type="EMBL" id="ADFV01022444">
    <property type="status" value="NOT_ANNOTATED_CDS"/>
    <property type="molecule type" value="Genomic_DNA"/>
</dbReference>
<dbReference type="InterPro" id="IPR040637">
    <property type="entry name" value="Ribosomal_uL10-like_insert"/>
</dbReference>
<feature type="region of interest" description="Disordered" evidence="6">
    <location>
        <begin position="204"/>
        <end position="223"/>
    </location>
</feature>
<dbReference type="CDD" id="cd05796">
    <property type="entry name" value="Ribosomal_P0_like"/>
    <property type="match status" value="1"/>
</dbReference>
<dbReference type="SUPFAM" id="SSF160369">
    <property type="entry name" value="Ribosomal protein L10-like"/>
    <property type="match status" value="1"/>
</dbReference>
<dbReference type="Ensembl" id="ENSNLET00000022982.2">
    <property type="protein sequence ID" value="ENSNLEP00000026574.1"/>
    <property type="gene ID" value="ENSNLEG00000018006.2"/>
</dbReference>
<evidence type="ECO:0000256" key="3">
    <source>
        <dbReference type="ARBA" id="ARBA00022490"/>
    </source>
</evidence>
<dbReference type="FunCoup" id="A0A2I3G314">
    <property type="interactions" value="1861"/>
</dbReference>
<dbReference type="InterPro" id="IPR033867">
    <property type="entry name" value="Mrt4"/>
</dbReference>
<dbReference type="PANTHER" id="PTHR45841">
    <property type="entry name" value="MRNA TURNOVER PROTEIN 4 MRTO4"/>
    <property type="match status" value="1"/>
</dbReference>
<evidence type="ECO:0000256" key="1">
    <source>
        <dbReference type="ARBA" id="ARBA00004046"/>
    </source>
</evidence>
<dbReference type="STRING" id="61853.ENSNLEP00000026574"/>
<dbReference type="GO" id="GO:0000027">
    <property type="term" value="P:ribosomal large subunit assembly"/>
    <property type="evidence" value="ECO:0007669"/>
    <property type="project" value="InterPro"/>
</dbReference>
<dbReference type="InterPro" id="IPR051742">
    <property type="entry name" value="Ribosome_Assembly_uL10"/>
</dbReference>
<sequence length="223" mass="25225">MPKSKCDKKVSLTKTANKGLGLKQNLIEELRKCVDTYKYLFIFSVANMRNSKLKDIRNAGKHSRMFFGKNKVMMVALGRSPSDEYKDNLHQVSKRLRGEVGLLFTNQMDYAIAGNKAAFTVSLDPGPLEQFPHSMEPQLRQLGLPTALKRGVVTLLSDYEVCKEGDVLTPEQAHVLKLFGYEMAEFKVTIKYMWDSQLGRFQQMGDDLPESASKSTEDSEDDD</sequence>
<evidence type="ECO:0000259" key="7">
    <source>
        <dbReference type="Pfam" id="PF17777"/>
    </source>
</evidence>
<keyword evidence="9" id="KW-1185">Reference proteome</keyword>
<dbReference type="FunFam" id="3.30.70.1730:FF:000005">
    <property type="entry name" value="Ribosome assembly factor mrt4"/>
    <property type="match status" value="1"/>
</dbReference>
<dbReference type="InParanoid" id="A0A2I3G314"/>
<dbReference type="InterPro" id="IPR043164">
    <property type="entry name" value="Ribosomal_uL10-like_insert_sf"/>
</dbReference>
<evidence type="ECO:0000256" key="2">
    <source>
        <dbReference type="ARBA" id="ARBA00008889"/>
    </source>
</evidence>
<dbReference type="AlphaFoldDB" id="A0A2I3G314"/>
<dbReference type="OMA" id="VLSYCTI"/>
<dbReference type="GO" id="GO:0005730">
    <property type="term" value="C:nucleolus"/>
    <property type="evidence" value="ECO:0007669"/>
    <property type="project" value="UniProtKB-SubCell"/>
</dbReference>
<reference evidence="8" key="3">
    <citation type="submission" date="2025-09" db="UniProtKB">
        <authorList>
            <consortium name="Ensembl"/>
        </authorList>
    </citation>
    <scope>IDENTIFICATION</scope>
</reference>
<evidence type="ECO:0000313" key="9">
    <source>
        <dbReference type="Proteomes" id="UP000001073"/>
    </source>
</evidence>
<dbReference type="FunFam" id="3.90.105.20:FF:000002">
    <property type="entry name" value="Ribosome assembly factor mrt4"/>
    <property type="match status" value="1"/>
</dbReference>
<dbReference type="Proteomes" id="UP000001073">
    <property type="component" value="Chromosome 9"/>
</dbReference>
<evidence type="ECO:0000256" key="6">
    <source>
        <dbReference type="SAM" id="MobiDB-lite"/>
    </source>
</evidence>
<keyword evidence="4 5" id="KW-0539">Nucleus</keyword>
<dbReference type="InterPro" id="IPR001790">
    <property type="entry name" value="Ribosomal_uL10"/>
</dbReference>
<dbReference type="GO" id="GO:0000956">
    <property type="term" value="P:nuclear-transcribed mRNA catabolic process"/>
    <property type="evidence" value="ECO:0007669"/>
    <property type="project" value="TreeGrafter"/>
</dbReference>
<keyword evidence="5" id="KW-0690">Ribosome biogenesis</keyword>
<dbReference type="Gene3D" id="3.90.105.20">
    <property type="match status" value="1"/>
</dbReference>
<evidence type="ECO:0000256" key="5">
    <source>
        <dbReference type="RuleBase" id="RU364039"/>
    </source>
</evidence>
<proteinExistence type="inferred from homology"/>
<organism evidence="8 9">
    <name type="scientific">Nomascus leucogenys</name>
    <name type="common">Northern white-cheeked gibbon</name>
    <name type="synonym">Hylobates leucogenys</name>
    <dbReference type="NCBI Taxonomy" id="61853"/>
    <lineage>
        <taxon>Eukaryota</taxon>
        <taxon>Metazoa</taxon>
        <taxon>Chordata</taxon>
        <taxon>Craniata</taxon>
        <taxon>Vertebrata</taxon>
        <taxon>Euteleostomi</taxon>
        <taxon>Mammalia</taxon>
        <taxon>Eutheria</taxon>
        <taxon>Euarchontoglires</taxon>
        <taxon>Primates</taxon>
        <taxon>Haplorrhini</taxon>
        <taxon>Catarrhini</taxon>
        <taxon>Hylobatidae</taxon>
        <taxon>Nomascus</taxon>
    </lineage>
</organism>
<dbReference type="GeneTree" id="ENSGT00390000006238"/>
<name>A0A2I3G314_NOMLE</name>
<accession>A0A2I3G314</accession>